<feature type="transmembrane region" description="Helical" evidence="1">
    <location>
        <begin position="149"/>
        <end position="171"/>
    </location>
</feature>
<dbReference type="Pfam" id="PF01569">
    <property type="entry name" value="PAP2"/>
    <property type="match status" value="1"/>
</dbReference>
<dbReference type="Proteomes" id="UP001589810">
    <property type="component" value="Unassembled WGS sequence"/>
</dbReference>
<dbReference type="RefSeq" id="WP_273939349.1">
    <property type="nucleotide sequence ID" value="NZ_CP097263.1"/>
</dbReference>
<accession>A0ABV6MJU5</accession>
<dbReference type="InterPro" id="IPR036938">
    <property type="entry name" value="PAP2/HPO_sf"/>
</dbReference>
<feature type="transmembrane region" description="Helical" evidence="1">
    <location>
        <begin position="57"/>
        <end position="75"/>
    </location>
</feature>
<dbReference type="PANTHER" id="PTHR14969">
    <property type="entry name" value="SPHINGOSINE-1-PHOSPHATE PHOSPHOHYDROLASE"/>
    <property type="match status" value="1"/>
</dbReference>
<evidence type="ECO:0000313" key="3">
    <source>
        <dbReference type="EMBL" id="MFC0540553.1"/>
    </source>
</evidence>
<protein>
    <submittedName>
        <fullName evidence="3">Phosphatase PAP2 family protein</fullName>
    </submittedName>
</protein>
<dbReference type="PANTHER" id="PTHR14969:SF13">
    <property type="entry name" value="AT30094P"/>
    <property type="match status" value="1"/>
</dbReference>
<dbReference type="CDD" id="cd03392">
    <property type="entry name" value="PAP2_like_2"/>
    <property type="match status" value="1"/>
</dbReference>
<dbReference type="SUPFAM" id="SSF48317">
    <property type="entry name" value="Acid phosphatase/Vanadium-dependent haloperoxidase"/>
    <property type="match status" value="1"/>
</dbReference>
<evidence type="ECO:0000313" key="4">
    <source>
        <dbReference type="Proteomes" id="UP001589810"/>
    </source>
</evidence>
<sequence length="202" mass="21747">MVLLLVLLVASVVVTVAVAASFGPVLAVDRVVADGLHALALSHHGFVTAAQVWTDVFQPWTFRAILIFLALWLLARRRPWTAVWILATTALAGILDSGLKVLIGRDRPHWIDPVSHAVGGSFPSGHSLTSAMACAVLLRLAWPLVTRRWVWSVVAVAVPFITGFTRVFLGVHYVSDVIGGWLIAAALVAAMTLVDVRHQPNG</sequence>
<evidence type="ECO:0000256" key="1">
    <source>
        <dbReference type="SAM" id="Phobius"/>
    </source>
</evidence>
<organism evidence="3 4">
    <name type="scientific">Kutzneria chonburiensis</name>
    <dbReference type="NCBI Taxonomy" id="1483604"/>
    <lineage>
        <taxon>Bacteria</taxon>
        <taxon>Bacillati</taxon>
        <taxon>Actinomycetota</taxon>
        <taxon>Actinomycetes</taxon>
        <taxon>Pseudonocardiales</taxon>
        <taxon>Pseudonocardiaceae</taxon>
        <taxon>Kutzneria</taxon>
    </lineage>
</organism>
<reference evidence="3 4" key="1">
    <citation type="submission" date="2024-09" db="EMBL/GenBank/DDBJ databases">
        <authorList>
            <person name="Sun Q."/>
            <person name="Mori K."/>
        </authorList>
    </citation>
    <scope>NUCLEOTIDE SEQUENCE [LARGE SCALE GENOMIC DNA]</scope>
    <source>
        <strain evidence="3 4">TBRC 1432</strain>
    </source>
</reference>
<evidence type="ECO:0000259" key="2">
    <source>
        <dbReference type="SMART" id="SM00014"/>
    </source>
</evidence>
<feature type="domain" description="Phosphatidic acid phosphatase type 2/haloperoxidase" evidence="2">
    <location>
        <begin position="81"/>
        <end position="192"/>
    </location>
</feature>
<proteinExistence type="predicted"/>
<keyword evidence="1" id="KW-0812">Transmembrane</keyword>
<name>A0ABV6MJU5_9PSEU</name>
<keyword evidence="1" id="KW-0472">Membrane</keyword>
<keyword evidence="1" id="KW-1133">Transmembrane helix</keyword>
<keyword evidence="4" id="KW-1185">Reference proteome</keyword>
<feature type="transmembrane region" description="Helical" evidence="1">
    <location>
        <begin position="177"/>
        <end position="196"/>
    </location>
</feature>
<dbReference type="EMBL" id="JBHLUD010000001">
    <property type="protein sequence ID" value="MFC0540553.1"/>
    <property type="molecule type" value="Genomic_DNA"/>
</dbReference>
<dbReference type="Gene3D" id="1.20.144.10">
    <property type="entry name" value="Phosphatidic acid phosphatase type 2/haloperoxidase"/>
    <property type="match status" value="1"/>
</dbReference>
<dbReference type="SMART" id="SM00014">
    <property type="entry name" value="acidPPc"/>
    <property type="match status" value="1"/>
</dbReference>
<comment type="caution">
    <text evidence="3">The sequence shown here is derived from an EMBL/GenBank/DDBJ whole genome shotgun (WGS) entry which is preliminary data.</text>
</comment>
<dbReference type="InterPro" id="IPR000326">
    <property type="entry name" value="PAP2/HPO"/>
</dbReference>
<feature type="transmembrane region" description="Helical" evidence="1">
    <location>
        <begin position="82"/>
        <end position="103"/>
    </location>
</feature>
<gene>
    <name evidence="3" type="ORF">ACFFH7_03620</name>
</gene>